<dbReference type="Pfam" id="PF07681">
    <property type="entry name" value="DoxX"/>
    <property type="match status" value="1"/>
</dbReference>
<evidence type="ECO:0000313" key="6">
    <source>
        <dbReference type="EMBL" id="PIP86666.1"/>
    </source>
</evidence>
<feature type="transmembrane region" description="Helical" evidence="5">
    <location>
        <begin position="70"/>
        <end position="89"/>
    </location>
</feature>
<gene>
    <name evidence="6" type="ORF">COW82_00855</name>
</gene>
<comment type="subcellular location">
    <subcellularLocation>
        <location evidence="1">Membrane</location>
        <topology evidence="1">Multi-pass membrane protein</topology>
    </subcellularLocation>
</comment>
<proteinExistence type="predicted"/>
<organism evidence="6 7">
    <name type="scientific">Candidatus Campbellbacteria bacterium CG22_combo_CG10-13_8_21_14_all_43_18</name>
    <dbReference type="NCBI Taxonomy" id="1974530"/>
    <lineage>
        <taxon>Bacteria</taxon>
        <taxon>Candidatus Campbelliibacteriota</taxon>
    </lineage>
</organism>
<dbReference type="Proteomes" id="UP000231276">
    <property type="component" value="Unassembled WGS sequence"/>
</dbReference>
<evidence type="ECO:0000256" key="1">
    <source>
        <dbReference type="ARBA" id="ARBA00004141"/>
    </source>
</evidence>
<feature type="transmembrane region" description="Helical" evidence="5">
    <location>
        <begin position="6"/>
        <end position="25"/>
    </location>
</feature>
<sequence>MEILFIIGRILFGGFFLMSGLNHLFLKREMLVGYSAQKGVPSPKLAVFLTGLMVLLGGLGVIIWQYLDVSLWLLIIFLFGSSVKMHDFWNVQDEMQKMGEMTNFMKNMALLGAALILLAI</sequence>
<name>A0A2H0DWX0_9BACT</name>
<protein>
    <submittedName>
        <fullName evidence="6">DoxX family protein</fullName>
    </submittedName>
</protein>
<keyword evidence="3 5" id="KW-1133">Transmembrane helix</keyword>
<dbReference type="GO" id="GO:0016020">
    <property type="term" value="C:membrane"/>
    <property type="evidence" value="ECO:0007669"/>
    <property type="project" value="UniProtKB-SubCell"/>
</dbReference>
<evidence type="ECO:0000256" key="5">
    <source>
        <dbReference type="SAM" id="Phobius"/>
    </source>
</evidence>
<keyword evidence="4 5" id="KW-0472">Membrane</keyword>
<feature type="transmembrane region" description="Helical" evidence="5">
    <location>
        <begin position="45"/>
        <end position="64"/>
    </location>
</feature>
<evidence type="ECO:0000313" key="7">
    <source>
        <dbReference type="Proteomes" id="UP000231276"/>
    </source>
</evidence>
<keyword evidence="2 5" id="KW-0812">Transmembrane</keyword>
<evidence type="ECO:0000256" key="4">
    <source>
        <dbReference type="ARBA" id="ARBA00023136"/>
    </source>
</evidence>
<comment type="caution">
    <text evidence="6">The sequence shown here is derived from an EMBL/GenBank/DDBJ whole genome shotgun (WGS) entry which is preliminary data.</text>
</comment>
<reference evidence="6 7" key="1">
    <citation type="submission" date="2017-09" db="EMBL/GenBank/DDBJ databases">
        <title>Depth-based differentiation of microbial function through sediment-hosted aquifers and enrichment of novel symbionts in the deep terrestrial subsurface.</title>
        <authorList>
            <person name="Probst A.J."/>
            <person name="Ladd B."/>
            <person name="Jarett J.K."/>
            <person name="Geller-Mcgrath D.E."/>
            <person name="Sieber C.M."/>
            <person name="Emerson J.B."/>
            <person name="Anantharaman K."/>
            <person name="Thomas B.C."/>
            <person name="Malmstrom R."/>
            <person name="Stieglmeier M."/>
            <person name="Klingl A."/>
            <person name="Woyke T."/>
            <person name="Ryan C.M."/>
            <person name="Banfield J.F."/>
        </authorList>
    </citation>
    <scope>NUCLEOTIDE SEQUENCE [LARGE SCALE GENOMIC DNA]</scope>
    <source>
        <strain evidence="6">CG22_combo_CG10-13_8_21_14_all_43_18</strain>
    </source>
</reference>
<evidence type="ECO:0000256" key="3">
    <source>
        <dbReference type="ARBA" id="ARBA00022989"/>
    </source>
</evidence>
<evidence type="ECO:0000256" key="2">
    <source>
        <dbReference type="ARBA" id="ARBA00022692"/>
    </source>
</evidence>
<accession>A0A2H0DWX0</accession>
<dbReference type="EMBL" id="PCTS01000011">
    <property type="protein sequence ID" value="PIP86666.1"/>
    <property type="molecule type" value="Genomic_DNA"/>
</dbReference>
<dbReference type="AlphaFoldDB" id="A0A2H0DWX0"/>
<dbReference type="InterPro" id="IPR032808">
    <property type="entry name" value="DoxX"/>
</dbReference>